<dbReference type="Proteomes" id="UP000722791">
    <property type="component" value="Unassembled WGS sequence"/>
</dbReference>
<feature type="region of interest" description="Disordered" evidence="1">
    <location>
        <begin position="558"/>
        <end position="609"/>
    </location>
</feature>
<feature type="compositionally biased region" description="Pro residues" evidence="1">
    <location>
        <begin position="35"/>
        <end position="45"/>
    </location>
</feature>
<comment type="caution">
    <text evidence="2">The sequence shown here is derived from an EMBL/GenBank/DDBJ whole genome shotgun (WGS) entry which is preliminary data.</text>
</comment>
<feature type="region of interest" description="Disordered" evidence="1">
    <location>
        <begin position="255"/>
        <end position="280"/>
    </location>
</feature>
<name>A0A8J4G2B3_9CHLO</name>
<sequence>MEGPSRAAPRQGSRVGYGVPQQYNAAQPEELSLPLPLPLPLPRPRPVGLLRATPGAPWAPMRPKPPQLPGTLMPTQLQHTQMRLKLTPPPSPTQQQRQQPSPQLQSSPLRQPSLPLQPSLPPQRPGHLAAEPPVLPLNRPSTASQAPRPPALMDGSPARHGPTHSAHVLIQQAARRPPFNLMQQHQRSHKYPQGLTASPRVQLDTHHLPYRPMRHNPVTRTASAPALAYCHNFAVREMPVDGEVRSERDEALVHAASDPSRCYPAPPTSEHGDREFDDGSDDYVKVDGDCYADSYSDRDLQLAQTHSPHGRRLERQFCTERLSPCSGADIGGFASVWLDRPVATSAMGASLGRPELLTAHVTRMTVAAAAPPPPRRAMGKAALADLEAEPAAEAVSLHPAGPHNRVVRTWARPQVPLRLGALRGAGPMAAMTLRPMARTHLLGDDGTNTNTADEFSDGQYDSMRYRRVGCDREMVYGARYGMARCRGRSSPLHDTRLGSSPRSAAGMVYNHMRGPSQRHRQSTYPKNGVSCGALSPAAAQLIRKRSSATAGLDSPLEFGCTGRTLSRPEDSPGRPETTCAAKPGLCHNASPSNDISPSRCTSQRPDDTGAAGAASAAAAAACPGASASPATTVAVAMTCVNACSDHNESSSALMGPLPPPREPHSTVGFPPTPKNGAAPAAATVFGNIIFPSDYAPTAADAYATEPLNGDPPGTSIKARPRMAIALWSAPGAPSTTNVDAAVAAGVAAPDTPSATRYTGSGSCCGAG</sequence>
<feature type="compositionally biased region" description="Polar residues" evidence="1">
    <location>
        <begin position="589"/>
        <end position="603"/>
    </location>
</feature>
<feature type="region of interest" description="Disordered" evidence="1">
    <location>
        <begin position="1"/>
        <end position="165"/>
    </location>
</feature>
<evidence type="ECO:0000313" key="3">
    <source>
        <dbReference type="Proteomes" id="UP000722791"/>
    </source>
</evidence>
<accession>A0A8J4G2B3</accession>
<evidence type="ECO:0000256" key="1">
    <source>
        <dbReference type="SAM" id="MobiDB-lite"/>
    </source>
</evidence>
<feature type="non-terminal residue" evidence="2">
    <location>
        <position position="767"/>
    </location>
</feature>
<organism evidence="2 3">
    <name type="scientific">Volvox reticuliferus</name>
    <dbReference type="NCBI Taxonomy" id="1737510"/>
    <lineage>
        <taxon>Eukaryota</taxon>
        <taxon>Viridiplantae</taxon>
        <taxon>Chlorophyta</taxon>
        <taxon>core chlorophytes</taxon>
        <taxon>Chlorophyceae</taxon>
        <taxon>CS clade</taxon>
        <taxon>Chlamydomonadales</taxon>
        <taxon>Volvocaceae</taxon>
        <taxon>Volvox</taxon>
    </lineage>
</organism>
<reference evidence="2" key="1">
    <citation type="journal article" date="2021" name="Proc. Natl. Acad. Sci. U.S.A.">
        <title>Three genomes in the algal genus Volvox reveal the fate of a haploid sex-determining region after a transition to homothallism.</title>
        <authorList>
            <person name="Yamamoto K."/>
            <person name="Hamaji T."/>
            <person name="Kawai-Toyooka H."/>
            <person name="Matsuzaki R."/>
            <person name="Takahashi F."/>
            <person name="Nishimura Y."/>
            <person name="Kawachi M."/>
            <person name="Noguchi H."/>
            <person name="Minakuchi Y."/>
            <person name="Umen J.G."/>
            <person name="Toyoda A."/>
            <person name="Nozaki H."/>
        </authorList>
    </citation>
    <scope>NUCLEOTIDE SEQUENCE</scope>
    <source>
        <strain evidence="2">NIES-3785</strain>
    </source>
</reference>
<gene>
    <name evidence="2" type="ORF">Vretimale_1710</name>
</gene>
<evidence type="ECO:0000313" key="2">
    <source>
        <dbReference type="EMBL" id="GIL95776.1"/>
    </source>
</evidence>
<dbReference type="EMBL" id="BNCQ01000002">
    <property type="protein sequence ID" value="GIL95776.1"/>
    <property type="molecule type" value="Genomic_DNA"/>
</dbReference>
<feature type="compositionally biased region" description="Low complexity" evidence="1">
    <location>
        <begin position="93"/>
        <end position="117"/>
    </location>
</feature>
<proteinExistence type="predicted"/>
<dbReference type="AlphaFoldDB" id="A0A8J4G2B3"/>
<protein>
    <submittedName>
        <fullName evidence="2">Uncharacterized protein</fullName>
    </submittedName>
</protein>